<feature type="compositionally biased region" description="Polar residues" evidence="3">
    <location>
        <begin position="97"/>
        <end position="122"/>
    </location>
</feature>
<evidence type="ECO:0000256" key="2">
    <source>
        <dbReference type="ARBA" id="ARBA00023242"/>
    </source>
</evidence>
<reference evidence="5" key="1">
    <citation type="submission" date="2023-07" db="EMBL/GenBank/DDBJ databases">
        <title>A chromosome-level genome assembly of Lolium multiflorum.</title>
        <authorList>
            <person name="Chen Y."/>
            <person name="Copetti D."/>
            <person name="Kolliker R."/>
            <person name="Studer B."/>
        </authorList>
    </citation>
    <scope>NUCLEOTIDE SEQUENCE</scope>
    <source>
        <strain evidence="5">02402/16</strain>
        <tissue evidence="5">Leaf</tissue>
    </source>
</reference>
<dbReference type="Proteomes" id="UP001231189">
    <property type="component" value="Unassembled WGS sequence"/>
</dbReference>
<dbReference type="InterPro" id="IPR036529">
    <property type="entry name" value="KIX_dom_sf"/>
</dbReference>
<protein>
    <recommendedName>
        <fullName evidence="4">Mediator complex subunit 15 KIX domain-containing protein</fullName>
    </recommendedName>
</protein>
<dbReference type="GO" id="GO:0031490">
    <property type="term" value="F:chromatin DNA binding"/>
    <property type="evidence" value="ECO:0007669"/>
    <property type="project" value="InterPro"/>
</dbReference>
<dbReference type="Gene3D" id="1.10.246.20">
    <property type="entry name" value="Coactivator CBP, KIX domain"/>
    <property type="match status" value="1"/>
</dbReference>
<evidence type="ECO:0000313" key="6">
    <source>
        <dbReference type="Proteomes" id="UP001231189"/>
    </source>
</evidence>
<evidence type="ECO:0000259" key="4">
    <source>
        <dbReference type="Pfam" id="PF16987"/>
    </source>
</evidence>
<dbReference type="EMBL" id="JAUUTY010000006">
    <property type="protein sequence ID" value="KAK1614185.1"/>
    <property type="molecule type" value="Genomic_DNA"/>
</dbReference>
<gene>
    <name evidence="5" type="ORF">QYE76_019702</name>
</gene>
<feature type="compositionally biased region" description="Low complexity" evidence="3">
    <location>
        <begin position="258"/>
        <end position="275"/>
    </location>
</feature>
<feature type="region of interest" description="Disordered" evidence="3">
    <location>
        <begin position="227"/>
        <end position="311"/>
    </location>
</feature>
<feature type="region of interest" description="Disordered" evidence="3">
    <location>
        <begin position="97"/>
        <end position="126"/>
    </location>
</feature>
<feature type="compositionally biased region" description="Polar residues" evidence="3">
    <location>
        <begin position="283"/>
        <end position="311"/>
    </location>
</feature>
<evidence type="ECO:0000256" key="1">
    <source>
        <dbReference type="ARBA" id="ARBA00004123"/>
    </source>
</evidence>
<evidence type="ECO:0000313" key="5">
    <source>
        <dbReference type="EMBL" id="KAK1614185.1"/>
    </source>
</evidence>
<dbReference type="GO" id="GO:0003713">
    <property type="term" value="F:transcription coactivator activity"/>
    <property type="evidence" value="ECO:0007669"/>
    <property type="project" value="InterPro"/>
</dbReference>
<comment type="subcellular location">
    <subcellularLocation>
        <location evidence="1">Nucleus</location>
    </subcellularLocation>
</comment>
<feature type="compositionally biased region" description="Low complexity" evidence="3">
    <location>
        <begin position="241"/>
        <end position="250"/>
    </location>
</feature>
<dbReference type="PANTHER" id="PTHR33137">
    <property type="entry name" value="MEDIATOR OF RNA POLYMERASE II TRANSCRIPTION SUBUNIT 15A-RELATED"/>
    <property type="match status" value="1"/>
</dbReference>
<accession>A0AAD8R4Z3</accession>
<dbReference type="PANTHER" id="PTHR33137:SF4">
    <property type="entry name" value="MEDIATOR OF RNA POLYMERASE II TRANSCRIPTION SUBUNIT 15A-RELATED"/>
    <property type="match status" value="1"/>
</dbReference>
<feature type="domain" description="Mediator complex subunit 15 KIX" evidence="4">
    <location>
        <begin position="32"/>
        <end position="101"/>
    </location>
</feature>
<dbReference type="GO" id="GO:0005634">
    <property type="term" value="C:nucleus"/>
    <property type="evidence" value="ECO:0007669"/>
    <property type="project" value="UniProtKB-SubCell"/>
</dbReference>
<comment type="caution">
    <text evidence="5">The sequence shown here is derived from an EMBL/GenBank/DDBJ whole genome shotgun (WGS) entry which is preliminary data.</text>
</comment>
<dbReference type="InterPro" id="IPR044661">
    <property type="entry name" value="MED15a/b/c-like"/>
</dbReference>
<proteinExistence type="predicted"/>
<evidence type="ECO:0000256" key="3">
    <source>
        <dbReference type="SAM" id="MobiDB-lite"/>
    </source>
</evidence>
<dbReference type="Pfam" id="PF16987">
    <property type="entry name" value="KIX_2"/>
    <property type="match status" value="1"/>
</dbReference>
<organism evidence="5 6">
    <name type="scientific">Lolium multiflorum</name>
    <name type="common">Italian ryegrass</name>
    <name type="synonym">Lolium perenne subsp. multiflorum</name>
    <dbReference type="NCBI Taxonomy" id="4521"/>
    <lineage>
        <taxon>Eukaryota</taxon>
        <taxon>Viridiplantae</taxon>
        <taxon>Streptophyta</taxon>
        <taxon>Embryophyta</taxon>
        <taxon>Tracheophyta</taxon>
        <taxon>Spermatophyta</taxon>
        <taxon>Magnoliopsida</taxon>
        <taxon>Liliopsida</taxon>
        <taxon>Poales</taxon>
        <taxon>Poaceae</taxon>
        <taxon>BOP clade</taxon>
        <taxon>Pooideae</taxon>
        <taxon>Poodae</taxon>
        <taxon>Poeae</taxon>
        <taxon>Poeae Chloroplast Group 2 (Poeae type)</taxon>
        <taxon>Loliodinae</taxon>
        <taxon>Loliinae</taxon>
        <taxon>Lolium</taxon>
    </lineage>
</organism>
<feature type="compositionally biased region" description="Polar residues" evidence="3">
    <location>
        <begin position="229"/>
        <end position="240"/>
    </location>
</feature>
<keyword evidence="6" id="KW-1185">Reference proteome</keyword>
<dbReference type="InterPro" id="IPR036546">
    <property type="entry name" value="MED15_KIX"/>
</dbReference>
<feature type="region of interest" description="Disordered" evidence="3">
    <location>
        <begin position="1"/>
        <end position="29"/>
    </location>
</feature>
<sequence length="372" mass="41133">MDANWRLTQGPDPAAVGGGVDPNARSGGDWLLQPEDRSRVVNKIVETLRMHLPEGLDELQRIAVQLEERIYGVATNQTDYLRKICLKMLSVEAETQQAPGNAQAIPNQNNPGQASEDSTAQTGHAGAGDWQEEIYQMIRSLKEQHFAELNELFNKLSVKLQHVDSVVPCPAPSVQLQHERMKSFKIILGHILQMLQISKNSIQPALRDMVPRYEKYIINILTARRLQPPTGQAPNSEILRQQQPSQNLQQHDSHTNPQASLSSMSSGLQSSSAAGIRHAPARSATNFSVPTQRNGANIQDQAGSNSEAAQGSNFSSLRYGLMGGALRQGRTGLMQVRVNAQLQPGRRSSSSMLSHLSGQRKHIIKRRWHDTF</sequence>
<dbReference type="AlphaFoldDB" id="A0AAD8R4Z3"/>
<keyword evidence="2" id="KW-0539">Nucleus</keyword>
<name>A0AAD8R4Z3_LOLMU</name>